<evidence type="ECO:0000256" key="4">
    <source>
        <dbReference type="ARBA" id="ARBA00023187"/>
    </source>
</evidence>
<name>A0A9P0MYZ3_NEZVI</name>
<protein>
    <recommendedName>
        <fullName evidence="6">Gem-associated protein 2</fullName>
    </recommendedName>
</protein>
<dbReference type="GO" id="GO:0000387">
    <property type="term" value="P:spliceosomal snRNP assembly"/>
    <property type="evidence" value="ECO:0007669"/>
    <property type="project" value="InterPro"/>
</dbReference>
<evidence type="ECO:0000256" key="1">
    <source>
        <dbReference type="ARBA" id="ARBA00004496"/>
    </source>
</evidence>
<dbReference type="GO" id="GO:0000245">
    <property type="term" value="P:spliceosomal complex assembly"/>
    <property type="evidence" value="ECO:0007669"/>
    <property type="project" value="InterPro"/>
</dbReference>
<evidence type="ECO:0000313" key="7">
    <source>
        <dbReference type="EMBL" id="CAH1407563.1"/>
    </source>
</evidence>
<keyword evidence="4" id="KW-0508">mRNA splicing</keyword>
<proteinExistence type="inferred from homology"/>
<dbReference type="Gene3D" id="1.20.58.1070">
    <property type="match status" value="1"/>
</dbReference>
<dbReference type="GO" id="GO:0032797">
    <property type="term" value="C:SMN complex"/>
    <property type="evidence" value="ECO:0007669"/>
    <property type="project" value="TreeGrafter"/>
</dbReference>
<dbReference type="InterPro" id="IPR017364">
    <property type="entry name" value="GEMIN2"/>
</dbReference>
<dbReference type="InterPro" id="IPR035426">
    <property type="entry name" value="Gemin2/Brr1"/>
</dbReference>
<dbReference type="PANTHER" id="PTHR12794:SF0">
    <property type="entry name" value="GEM-ASSOCIATED PROTEIN 2"/>
    <property type="match status" value="1"/>
</dbReference>
<evidence type="ECO:0000256" key="5">
    <source>
        <dbReference type="ARBA" id="ARBA00025758"/>
    </source>
</evidence>
<dbReference type="Pfam" id="PF04938">
    <property type="entry name" value="SIP1"/>
    <property type="match status" value="1"/>
</dbReference>
<dbReference type="PANTHER" id="PTHR12794">
    <property type="entry name" value="GEMIN2"/>
    <property type="match status" value="1"/>
</dbReference>
<organism evidence="7 8">
    <name type="scientific">Nezara viridula</name>
    <name type="common">Southern green stink bug</name>
    <name type="synonym">Cimex viridulus</name>
    <dbReference type="NCBI Taxonomy" id="85310"/>
    <lineage>
        <taxon>Eukaryota</taxon>
        <taxon>Metazoa</taxon>
        <taxon>Ecdysozoa</taxon>
        <taxon>Arthropoda</taxon>
        <taxon>Hexapoda</taxon>
        <taxon>Insecta</taxon>
        <taxon>Pterygota</taxon>
        <taxon>Neoptera</taxon>
        <taxon>Paraneoptera</taxon>
        <taxon>Hemiptera</taxon>
        <taxon>Heteroptera</taxon>
        <taxon>Panheteroptera</taxon>
        <taxon>Pentatomomorpha</taxon>
        <taxon>Pentatomoidea</taxon>
        <taxon>Pentatomidae</taxon>
        <taxon>Pentatominae</taxon>
        <taxon>Nezara</taxon>
    </lineage>
</organism>
<gene>
    <name evidence="7" type="ORF">NEZAVI_LOCUS15254</name>
</gene>
<dbReference type="OrthoDB" id="428895at2759"/>
<dbReference type="Proteomes" id="UP001152798">
    <property type="component" value="Chromosome 7"/>
</dbReference>
<sequence>MDTDNDFLPSKAFDIFEDIGSYDPKESPSNGYEYLYQVIYESSKAPQTLVASIDTEKYKKNQTFYIQETKTETIDKGFIPNDEWQVKQLQHFKVVRNLIADMRQNWKKRKISGNDTSVNSVPEDLGKEDEWLKFCTETQPLLSILFSINQTGLDQLLNYYSMWLQENLMEFSHKTSMWLFSILACLEEPLPPNICANIRSIIRQTDLGD</sequence>
<reference evidence="7" key="1">
    <citation type="submission" date="2022-01" db="EMBL/GenBank/DDBJ databases">
        <authorList>
            <person name="King R."/>
        </authorList>
    </citation>
    <scope>NUCLEOTIDE SEQUENCE</scope>
</reference>
<evidence type="ECO:0000313" key="8">
    <source>
        <dbReference type="Proteomes" id="UP001152798"/>
    </source>
</evidence>
<dbReference type="GO" id="GO:0005681">
    <property type="term" value="C:spliceosomal complex"/>
    <property type="evidence" value="ECO:0007669"/>
    <property type="project" value="InterPro"/>
</dbReference>
<evidence type="ECO:0000256" key="2">
    <source>
        <dbReference type="ARBA" id="ARBA00022490"/>
    </source>
</evidence>
<keyword evidence="8" id="KW-1185">Reference proteome</keyword>
<keyword evidence="3" id="KW-0507">mRNA processing</keyword>
<comment type="similarity">
    <text evidence="5">Belongs to the gemin-2 family.</text>
</comment>
<dbReference type="AlphaFoldDB" id="A0A9P0MYZ3"/>
<dbReference type="PIRSF" id="PIRSF038038">
    <property type="entry name" value="SMN_Gemin2"/>
    <property type="match status" value="1"/>
</dbReference>
<keyword evidence="2" id="KW-0963">Cytoplasm</keyword>
<accession>A0A9P0MYZ3</accession>
<evidence type="ECO:0000256" key="3">
    <source>
        <dbReference type="ARBA" id="ARBA00022664"/>
    </source>
</evidence>
<dbReference type="EMBL" id="OV725083">
    <property type="protein sequence ID" value="CAH1407563.1"/>
    <property type="molecule type" value="Genomic_DNA"/>
</dbReference>
<evidence type="ECO:0000256" key="6">
    <source>
        <dbReference type="ARBA" id="ARBA00047179"/>
    </source>
</evidence>
<comment type="subcellular location">
    <subcellularLocation>
        <location evidence="1">Cytoplasm</location>
    </subcellularLocation>
</comment>